<evidence type="ECO:0000313" key="1">
    <source>
        <dbReference type="EMBL" id="CAI0549381.1"/>
    </source>
</evidence>
<protein>
    <submittedName>
        <fullName evidence="1">Uncharacterized protein</fullName>
    </submittedName>
</protein>
<accession>A0AAV0QWV0</accession>
<reference evidence="1" key="1">
    <citation type="submission" date="2022-08" db="EMBL/GenBank/DDBJ databases">
        <authorList>
            <person name="Gutierrez-Valencia J."/>
        </authorList>
    </citation>
    <scope>NUCLEOTIDE SEQUENCE</scope>
</reference>
<keyword evidence="2" id="KW-1185">Reference proteome</keyword>
<proteinExistence type="predicted"/>
<gene>
    <name evidence="1" type="ORF">LITE_LOCUS45124</name>
</gene>
<dbReference type="EMBL" id="CAMGYJ010000010">
    <property type="protein sequence ID" value="CAI0549381.1"/>
    <property type="molecule type" value="Genomic_DNA"/>
</dbReference>
<comment type="caution">
    <text evidence="1">The sequence shown here is derived from an EMBL/GenBank/DDBJ whole genome shotgun (WGS) entry which is preliminary data.</text>
</comment>
<dbReference type="AlphaFoldDB" id="A0AAV0QWV0"/>
<evidence type="ECO:0000313" key="2">
    <source>
        <dbReference type="Proteomes" id="UP001154282"/>
    </source>
</evidence>
<dbReference type="Proteomes" id="UP001154282">
    <property type="component" value="Unassembled WGS sequence"/>
</dbReference>
<organism evidence="1 2">
    <name type="scientific">Linum tenue</name>
    <dbReference type="NCBI Taxonomy" id="586396"/>
    <lineage>
        <taxon>Eukaryota</taxon>
        <taxon>Viridiplantae</taxon>
        <taxon>Streptophyta</taxon>
        <taxon>Embryophyta</taxon>
        <taxon>Tracheophyta</taxon>
        <taxon>Spermatophyta</taxon>
        <taxon>Magnoliopsida</taxon>
        <taxon>eudicotyledons</taxon>
        <taxon>Gunneridae</taxon>
        <taxon>Pentapetalae</taxon>
        <taxon>rosids</taxon>
        <taxon>fabids</taxon>
        <taxon>Malpighiales</taxon>
        <taxon>Linaceae</taxon>
        <taxon>Linum</taxon>
    </lineage>
</organism>
<sequence length="26" mass="2897">MGHATSLTFQICQSDKGGWRGVFWIA</sequence>
<name>A0AAV0QWV0_9ROSI</name>